<keyword evidence="3" id="KW-1185">Reference proteome</keyword>
<gene>
    <name evidence="2" type="ORF">GDO86_008676</name>
</gene>
<dbReference type="OrthoDB" id="264795at2759"/>
<dbReference type="Gene3D" id="1.25.40.990">
    <property type="match status" value="1"/>
</dbReference>
<evidence type="ECO:0000313" key="3">
    <source>
        <dbReference type="Proteomes" id="UP000812440"/>
    </source>
</evidence>
<evidence type="ECO:0000259" key="1">
    <source>
        <dbReference type="Pfam" id="PF03399"/>
    </source>
</evidence>
<dbReference type="InterPro" id="IPR005062">
    <property type="entry name" value="SAC3/GANP/THP3_conserved"/>
</dbReference>
<dbReference type="GO" id="GO:0005819">
    <property type="term" value="C:spindle"/>
    <property type="evidence" value="ECO:0007669"/>
    <property type="project" value="TreeGrafter"/>
</dbReference>
<dbReference type="GO" id="GO:0051225">
    <property type="term" value="P:spindle assembly"/>
    <property type="evidence" value="ECO:0007669"/>
    <property type="project" value="TreeGrafter"/>
</dbReference>
<dbReference type="AlphaFoldDB" id="A0A8T2J320"/>
<dbReference type="Pfam" id="PF03399">
    <property type="entry name" value="SAC3_GANP"/>
    <property type="match status" value="1"/>
</dbReference>
<dbReference type="GO" id="GO:0005634">
    <property type="term" value="C:nucleus"/>
    <property type="evidence" value="ECO:0007669"/>
    <property type="project" value="TreeGrafter"/>
</dbReference>
<dbReference type="InterPro" id="IPR045107">
    <property type="entry name" value="SAC3/GANP/THP3"/>
</dbReference>
<dbReference type="Proteomes" id="UP000812440">
    <property type="component" value="Chromosome 4"/>
</dbReference>
<dbReference type="EMBL" id="JAACNH010000007">
    <property type="protein sequence ID" value="KAG8438077.1"/>
    <property type="molecule type" value="Genomic_DNA"/>
</dbReference>
<dbReference type="GO" id="GO:0005813">
    <property type="term" value="C:centrosome"/>
    <property type="evidence" value="ECO:0007669"/>
    <property type="project" value="TreeGrafter"/>
</dbReference>
<organism evidence="2 3">
    <name type="scientific">Hymenochirus boettgeri</name>
    <name type="common">Congo dwarf clawed frog</name>
    <dbReference type="NCBI Taxonomy" id="247094"/>
    <lineage>
        <taxon>Eukaryota</taxon>
        <taxon>Metazoa</taxon>
        <taxon>Chordata</taxon>
        <taxon>Craniata</taxon>
        <taxon>Vertebrata</taxon>
        <taxon>Euteleostomi</taxon>
        <taxon>Amphibia</taxon>
        <taxon>Batrachia</taxon>
        <taxon>Anura</taxon>
        <taxon>Pipoidea</taxon>
        <taxon>Pipidae</taxon>
        <taxon>Pipinae</taxon>
        <taxon>Hymenochirus</taxon>
    </lineage>
</organism>
<comment type="caution">
    <text evidence="2">The sequence shown here is derived from an EMBL/GenBank/DDBJ whole genome shotgun (WGS) entry which is preliminary data.</text>
</comment>
<dbReference type="GO" id="GO:0051298">
    <property type="term" value="P:centrosome duplication"/>
    <property type="evidence" value="ECO:0007669"/>
    <property type="project" value="TreeGrafter"/>
</dbReference>
<protein>
    <recommendedName>
        <fullName evidence="1">SAC3/GANP/THP3 conserved domain-containing protein</fullName>
    </recommendedName>
</protein>
<dbReference type="PANTHER" id="PTHR12436">
    <property type="entry name" value="80 KDA MCM3-ASSOCIATED PROTEIN"/>
    <property type="match status" value="1"/>
</dbReference>
<reference evidence="2" key="1">
    <citation type="thesis" date="2020" institute="ProQuest LLC" country="789 East Eisenhower Parkway, Ann Arbor, MI, USA">
        <title>Comparative Genomics and Chromosome Evolution.</title>
        <authorList>
            <person name="Mudd A.B."/>
        </authorList>
    </citation>
    <scope>NUCLEOTIDE SEQUENCE</scope>
    <source>
        <strain evidence="2">Female2</strain>
        <tissue evidence="2">Blood</tissue>
    </source>
</reference>
<feature type="domain" description="SAC3/GANP/THP3 conserved" evidence="1">
    <location>
        <begin position="15"/>
        <end position="310"/>
    </location>
</feature>
<evidence type="ECO:0000313" key="2">
    <source>
        <dbReference type="EMBL" id="KAG8438077.1"/>
    </source>
</evidence>
<name>A0A8T2J320_9PIPI</name>
<sequence>MNYSPRPPIGLCLEMCPKNERQERERDGCLHYFEIMDEQKASRAYKTQRRVLADPNKTVKEYRRPAAGKELSSPYVLRPPAVLLSTVRYLLFNVWDSVTDGDPYHLSEAYLFVFDRLRAVKQDLTVQRIQGQLGAQVLEDALGFLLCAPYIVRDLPVEVYNEVLHATQVRESFSKLIRFYKENEKNPRESEFQALLLLYDLGNLDVMNRALKLCDGVKNAPKVQLAMAVNRAYLECNWVRLFRLVRRLDCMEACTFYRHLPCSRDKTLKTLVHGYSSKNCHFPLDFLTKIMAVDCIETVSEMCTRRGLFVSLNGQPSVIFFKSLFKDIGPERHGREVLLVENKKGERSWAEVMMRECEEN</sequence>
<dbReference type="PANTHER" id="PTHR12436:SF38">
    <property type="entry name" value="SAC3 DOMAIN-CONTAINING PROTEIN 1"/>
    <property type="match status" value="1"/>
</dbReference>
<accession>A0A8T2J320</accession>
<proteinExistence type="predicted"/>